<comment type="caution">
    <text evidence="1">The sequence shown here is derived from an EMBL/GenBank/DDBJ whole genome shotgun (WGS) entry which is preliminary data.</text>
</comment>
<name>A0ACC0W439_9STRA</name>
<accession>A0ACC0W439</accession>
<gene>
    <name evidence="1" type="ORF">PsorP6_006010</name>
</gene>
<evidence type="ECO:0000313" key="2">
    <source>
        <dbReference type="Proteomes" id="UP001163321"/>
    </source>
</evidence>
<protein>
    <submittedName>
        <fullName evidence="1">Uncharacterized protein</fullName>
    </submittedName>
</protein>
<keyword evidence="2" id="KW-1185">Reference proteome</keyword>
<reference evidence="1 2" key="1">
    <citation type="journal article" date="2022" name="bioRxiv">
        <title>The genome of the oomycete Peronosclerospora sorghi, a cosmopolitan pathogen of maize and sorghum, is inflated with dispersed pseudogenes.</title>
        <authorList>
            <person name="Fletcher K."/>
            <person name="Martin F."/>
            <person name="Isakeit T."/>
            <person name="Cavanaugh K."/>
            <person name="Magill C."/>
            <person name="Michelmore R."/>
        </authorList>
    </citation>
    <scope>NUCLEOTIDE SEQUENCE [LARGE SCALE GENOMIC DNA]</scope>
    <source>
        <strain evidence="1">P6</strain>
    </source>
</reference>
<dbReference type="EMBL" id="CM047583">
    <property type="protein sequence ID" value="KAI9913091.1"/>
    <property type="molecule type" value="Genomic_DNA"/>
</dbReference>
<organism evidence="1 2">
    <name type="scientific">Peronosclerospora sorghi</name>
    <dbReference type="NCBI Taxonomy" id="230839"/>
    <lineage>
        <taxon>Eukaryota</taxon>
        <taxon>Sar</taxon>
        <taxon>Stramenopiles</taxon>
        <taxon>Oomycota</taxon>
        <taxon>Peronosporomycetes</taxon>
        <taxon>Peronosporales</taxon>
        <taxon>Peronosporaceae</taxon>
        <taxon>Peronosclerospora</taxon>
    </lineage>
</organism>
<sequence length="85" mass="9702">MLRWAMDDGVCMVHEKEGEPKREHISKPAVLLRVFGGLVELGNESLQFGNDTIVMLEPLFDDQVEGVCRTSNTRKLDVKRRHVSH</sequence>
<proteinExistence type="predicted"/>
<evidence type="ECO:0000313" key="1">
    <source>
        <dbReference type="EMBL" id="KAI9913091.1"/>
    </source>
</evidence>
<dbReference type="Proteomes" id="UP001163321">
    <property type="component" value="Chromosome 4"/>
</dbReference>